<gene>
    <name evidence="12" type="ORF">LTR91_011002</name>
</gene>
<dbReference type="PROSITE" id="PS00107">
    <property type="entry name" value="PROTEIN_KINASE_ATP"/>
    <property type="match status" value="1"/>
</dbReference>
<evidence type="ECO:0000256" key="1">
    <source>
        <dbReference type="ARBA" id="ARBA00012513"/>
    </source>
</evidence>
<feature type="compositionally biased region" description="Acidic residues" evidence="10">
    <location>
        <begin position="1363"/>
        <end position="1377"/>
    </location>
</feature>
<evidence type="ECO:0000256" key="7">
    <source>
        <dbReference type="ARBA" id="ARBA00047899"/>
    </source>
</evidence>
<evidence type="ECO:0000256" key="8">
    <source>
        <dbReference type="ARBA" id="ARBA00048679"/>
    </source>
</evidence>
<reference evidence="12" key="1">
    <citation type="submission" date="2023-06" db="EMBL/GenBank/DDBJ databases">
        <title>Black Yeasts Isolated from many extreme environments.</title>
        <authorList>
            <person name="Coleine C."/>
            <person name="Stajich J.E."/>
            <person name="Selbmann L."/>
        </authorList>
    </citation>
    <scope>NUCLEOTIDE SEQUENCE</scope>
    <source>
        <strain evidence="12">CCFEE 5200</strain>
    </source>
</reference>
<dbReference type="GO" id="GO:0005524">
    <property type="term" value="F:ATP binding"/>
    <property type="evidence" value="ECO:0007669"/>
    <property type="project" value="UniProtKB-UniRule"/>
</dbReference>
<keyword evidence="13" id="KW-1185">Reference proteome</keyword>
<evidence type="ECO:0000256" key="2">
    <source>
        <dbReference type="ARBA" id="ARBA00022527"/>
    </source>
</evidence>
<feature type="compositionally biased region" description="Acidic residues" evidence="10">
    <location>
        <begin position="443"/>
        <end position="453"/>
    </location>
</feature>
<evidence type="ECO:0000256" key="5">
    <source>
        <dbReference type="ARBA" id="ARBA00022777"/>
    </source>
</evidence>
<dbReference type="PROSITE" id="PS50011">
    <property type="entry name" value="PROTEIN_KINASE_DOM"/>
    <property type="match status" value="1"/>
</dbReference>
<sequence>MSFESRLEAGGEDGRGSQKTERDDGAEVRTPTLEAPIAVKVLSPSASSGSLYSTTDQGYFNLMTAPAAEQLPALARSTSATPVPTAVTGASDVVAAGQMHLPAGTASLMPPERPTPHSHVSSLSIESSDSVATITAATSTPASSTSQRRPAFPNQSYAALHSQQYPVRHHPAPVLRQRSSHPGQILTFTSALASLHQKGTKTVGNSPAVTPGAGLYTPTATPPTEDYESPETPGTYASPFLHFTQRQAPKETHVADVDVDPVSGRKLINHYEIMDELGRGTHGKVKLGRDLHTEDTHVAIKIVERYSKRRKLGKLVSAAEDKVKKEVAILKKVRHPNIVALLEVIDDPTRKKVYIVLEYVHRGEIHWRTHTSKEIAMVEARRYERERSGRYDARAVAESEALVLEAQRRLAKERRRQARAHRDMMRRMGQEDDDSHNFSLETGGDDVSEESEEDRLSRMSTSTTYDTTPARLFSEGRRASRAYSPLPPRSLVSSPIAEGQSEILPLASEPHSISPTAGTQENASTYNARLAGSMYGPYAMNSAESSRSNSMANSEDHIDPVELSHLAKDIMDSEISPELTYAPVLTLQETRVAFRDTLLGLQYLHYQGIVHRDIKPPNLLQTFDHRVKISDFGVSYLGRPMEEGEASEDVSEHEALDFDEAKELAKTVGTPAFYAPELCIAEPGDDPLPVTKAIDVWALGITLFCMLFARTPFVDSEFVVMRQIADEEIYIPRKRLVPVSDKPVSRPSSHGRAFPPRLVGRRGEYDIVYEEIDDDLYDLLKRLLTKDPRRRITLEEVRHHPWLVADLPNKVKWLEETDTGRQSHGKKIEVSNEDVKTAVIPLQFLDRVRSGIKKVTDRLGFGSGKQSAGRGRTGSSAGLGGSSSNTASPAASASSSSSTLNHDQRRQSLHGAAGDDIYSALRASRQGERQGEHPLSRSVAASPEIESQTGFFDRTTPEEERGNLLTPLKLTSSPSRPNMPEQSRTYMSTADSIRTLKQADVHRGRESPPPSPGLPETAVAFEPPGGHALSTIFGSGAARRALKGLRERSTPRGTDVGIMSKDGEPATLIDAHGEPTLALSPTSAEGHVNLPQALQEMASIDSYPNSIQNSRQNSRHNSRQNSRQTSPVASRSHSVVSLARDHLQPRPTPSGRLSRNSSGASIKSINVADLSRSTARSQPQTMNESSAEEWQRANAERVRKLIREDREEGERPPSAFDDRTCPPSPDDHTAQQQQQQRQRRRSRQVSFPNSSNPVSPHETSPTSHHLTQLPPAMVSSSSDFGSAVSMSMSNPSIPSVISEASSVDPADRQPLEDADLAEKRNVSSDDTLNPDPDPALEEVMPLNEGFPSGKGQHHHHLHHAYETDEDDDDDMYDDSSDSDGGLVMTRRRSKTAAPPHSSSTSGDLLAAALERPANTAVGVGGKERRLSARSKKSSRSGSSHTMKKVRTRDSEEERRRGALEISEE</sequence>
<accession>A0AAN6KIG2</accession>
<dbReference type="FunFam" id="1.10.510.10:FF:000614">
    <property type="entry name" value="Serine/threonine protein kinase, putative"/>
    <property type="match status" value="1"/>
</dbReference>
<evidence type="ECO:0000256" key="6">
    <source>
        <dbReference type="ARBA" id="ARBA00022840"/>
    </source>
</evidence>
<name>A0AAN6KIG2_9PEZI</name>
<evidence type="ECO:0000256" key="9">
    <source>
        <dbReference type="PROSITE-ProRule" id="PRU10141"/>
    </source>
</evidence>
<evidence type="ECO:0000256" key="4">
    <source>
        <dbReference type="ARBA" id="ARBA00022741"/>
    </source>
</evidence>
<keyword evidence="6 9" id="KW-0067">ATP-binding</keyword>
<keyword evidence="4 9" id="KW-0547">Nucleotide-binding</keyword>
<dbReference type="GO" id="GO:0042149">
    <property type="term" value="P:cellular response to glucose starvation"/>
    <property type="evidence" value="ECO:0007669"/>
    <property type="project" value="UniProtKB-ARBA"/>
</dbReference>
<dbReference type="GO" id="GO:0005737">
    <property type="term" value="C:cytoplasm"/>
    <property type="evidence" value="ECO:0007669"/>
    <property type="project" value="TreeGrafter"/>
</dbReference>
<evidence type="ECO:0000256" key="10">
    <source>
        <dbReference type="SAM" id="MobiDB-lite"/>
    </source>
</evidence>
<feature type="compositionally biased region" description="Polar residues" evidence="10">
    <location>
        <begin position="1257"/>
        <end position="1266"/>
    </location>
</feature>
<feature type="compositionally biased region" description="Polar residues" evidence="10">
    <location>
        <begin position="1119"/>
        <end position="1135"/>
    </location>
</feature>
<feature type="region of interest" description="Disordered" evidence="10">
    <location>
        <begin position="1104"/>
        <end position="1464"/>
    </location>
</feature>
<feature type="compositionally biased region" description="Polar residues" evidence="10">
    <location>
        <begin position="1151"/>
        <end position="1164"/>
    </location>
</feature>
<dbReference type="SMART" id="SM00220">
    <property type="entry name" value="S_TKc"/>
    <property type="match status" value="1"/>
</dbReference>
<dbReference type="Pfam" id="PF00069">
    <property type="entry name" value="Pkinase"/>
    <property type="match status" value="2"/>
</dbReference>
<feature type="compositionally biased region" description="Low complexity" evidence="10">
    <location>
        <begin position="964"/>
        <end position="975"/>
    </location>
</feature>
<dbReference type="EMBL" id="JAUJLE010000098">
    <property type="protein sequence ID" value="KAK0984154.1"/>
    <property type="molecule type" value="Genomic_DNA"/>
</dbReference>
<protein>
    <recommendedName>
        <fullName evidence="1">non-specific serine/threonine protein kinase</fullName>
        <ecNumber evidence="1">2.7.11.1</ecNumber>
    </recommendedName>
</protein>
<dbReference type="GO" id="GO:0004674">
    <property type="term" value="F:protein serine/threonine kinase activity"/>
    <property type="evidence" value="ECO:0007669"/>
    <property type="project" value="UniProtKB-KW"/>
</dbReference>
<dbReference type="SUPFAM" id="SSF56112">
    <property type="entry name" value="Protein kinase-like (PK-like)"/>
    <property type="match status" value="1"/>
</dbReference>
<keyword evidence="3" id="KW-0808">Transferase</keyword>
<comment type="caution">
    <text evidence="12">The sequence shown here is derived from an EMBL/GenBank/DDBJ whole genome shotgun (WGS) entry which is preliminary data.</text>
</comment>
<feature type="compositionally biased region" description="Polar residues" evidence="10">
    <location>
        <begin position="1290"/>
        <end position="1301"/>
    </location>
</feature>
<keyword evidence="5" id="KW-0418">Kinase</keyword>
<feature type="region of interest" description="Disordered" evidence="10">
    <location>
        <begin position="414"/>
        <end position="463"/>
    </location>
</feature>
<feature type="compositionally biased region" description="Basic and acidic residues" evidence="10">
    <location>
        <begin position="1"/>
        <end position="27"/>
    </location>
</feature>
<feature type="region of interest" description="Disordered" evidence="10">
    <location>
        <begin position="925"/>
        <end position="984"/>
    </location>
</feature>
<dbReference type="InterPro" id="IPR011009">
    <property type="entry name" value="Kinase-like_dom_sf"/>
</dbReference>
<dbReference type="PANTHER" id="PTHR24346">
    <property type="entry name" value="MAP/MICROTUBULE AFFINITY-REGULATING KINASE"/>
    <property type="match status" value="1"/>
</dbReference>
<dbReference type="GO" id="GO:0035556">
    <property type="term" value="P:intracellular signal transduction"/>
    <property type="evidence" value="ECO:0007669"/>
    <property type="project" value="TreeGrafter"/>
</dbReference>
<comment type="catalytic activity">
    <reaction evidence="7">
        <text>L-threonyl-[protein] + ATP = O-phospho-L-threonyl-[protein] + ADP + H(+)</text>
        <dbReference type="Rhea" id="RHEA:46608"/>
        <dbReference type="Rhea" id="RHEA-COMP:11060"/>
        <dbReference type="Rhea" id="RHEA-COMP:11605"/>
        <dbReference type="ChEBI" id="CHEBI:15378"/>
        <dbReference type="ChEBI" id="CHEBI:30013"/>
        <dbReference type="ChEBI" id="CHEBI:30616"/>
        <dbReference type="ChEBI" id="CHEBI:61977"/>
        <dbReference type="ChEBI" id="CHEBI:456216"/>
        <dbReference type="EC" id="2.7.11.1"/>
    </reaction>
</comment>
<feature type="compositionally biased region" description="Basic and acidic residues" evidence="10">
    <location>
        <begin position="1189"/>
        <end position="1229"/>
    </location>
</feature>
<proteinExistence type="predicted"/>
<dbReference type="FunFam" id="3.30.200.20:FF:000206">
    <property type="entry name" value="Serine/threonine-protein kinase Ssp1"/>
    <property type="match status" value="1"/>
</dbReference>
<dbReference type="InterPro" id="IPR017441">
    <property type="entry name" value="Protein_kinase_ATP_BS"/>
</dbReference>
<evidence type="ECO:0000256" key="3">
    <source>
        <dbReference type="ARBA" id="ARBA00022679"/>
    </source>
</evidence>
<evidence type="ECO:0000313" key="13">
    <source>
        <dbReference type="Proteomes" id="UP001175353"/>
    </source>
</evidence>
<dbReference type="GO" id="GO:0001558">
    <property type="term" value="P:regulation of cell growth"/>
    <property type="evidence" value="ECO:0007669"/>
    <property type="project" value="UniProtKB-ARBA"/>
</dbReference>
<feature type="region of interest" description="Disordered" evidence="10">
    <location>
        <begin position="858"/>
        <end position="905"/>
    </location>
</feature>
<dbReference type="PANTHER" id="PTHR24346:SF77">
    <property type="entry name" value="SERINE THREONINE PROTEIN KINASE"/>
    <property type="match status" value="1"/>
</dbReference>
<feature type="region of interest" description="Disordered" evidence="10">
    <location>
        <begin position="1044"/>
        <end position="1068"/>
    </location>
</feature>
<feature type="compositionally biased region" description="Polar residues" evidence="10">
    <location>
        <begin position="1171"/>
        <end position="1185"/>
    </location>
</feature>
<feature type="binding site" evidence="9">
    <location>
        <position position="301"/>
    </location>
    <ligand>
        <name>ATP</name>
        <dbReference type="ChEBI" id="CHEBI:30616"/>
    </ligand>
</feature>
<feature type="region of interest" description="Disordered" evidence="10">
    <location>
        <begin position="1"/>
        <end position="32"/>
    </location>
</feature>
<organism evidence="12 13">
    <name type="scientific">Friedmanniomyces endolithicus</name>
    <dbReference type="NCBI Taxonomy" id="329885"/>
    <lineage>
        <taxon>Eukaryota</taxon>
        <taxon>Fungi</taxon>
        <taxon>Dikarya</taxon>
        <taxon>Ascomycota</taxon>
        <taxon>Pezizomycotina</taxon>
        <taxon>Dothideomycetes</taxon>
        <taxon>Dothideomycetidae</taxon>
        <taxon>Mycosphaerellales</taxon>
        <taxon>Teratosphaeriaceae</taxon>
        <taxon>Friedmanniomyces</taxon>
    </lineage>
</organism>
<evidence type="ECO:0000313" key="12">
    <source>
        <dbReference type="EMBL" id="KAK0984154.1"/>
    </source>
</evidence>
<dbReference type="InterPro" id="IPR000719">
    <property type="entry name" value="Prot_kinase_dom"/>
</dbReference>
<feature type="compositionally biased region" description="Low complexity" evidence="10">
    <location>
        <begin position="1244"/>
        <end position="1256"/>
    </location>
</feature>
<keyword evidence="2" id="KW-0723">Serine/threonine-protein kinase</keyword>
<feature type="region of interest" description="Disordered" evidence="10">
    <location>
        <begin position="1000"/>
        <end position="1019"/>
    </location>
</feature>
<dbReference type="Gene3D" id="3.30.200.20">
    <property type="entry name" value="Phosphorylase Kinase, domain 1"/>
    <property type="match status" value="1"/>
</dbReference>
<feature type="compositionally biased region" description="Low complexity" evidence="10">
    <location>
        <begin position="867"/>
        <end position="898"/>
    </location>
</feature>
<feature type="compositionally biased region" description="Basic and acidic residues" evidence="10">
    <location>
        <begin position="420"/>
        <end position="430"/>
    </location>
</feature>
<feature type="compositionally biased region" description="Basic and acidic residues" evidence="10">
    <location>
        <begin position="1447"/>
        <end position="1458"/>
    </location>
</feature>
<evidence type="ECO:0000259" key="11">
    <source>
        <dbReference type="PROSITE" id="PS50011"/>
    </source>
</evidence>
<comment type="catalytic activity">
    <reaction evidence="8">
        <text>L-seryl-[protein] + ATP = O-phospho-L-seryl-[protein] + ADP + H(+)</text>
        <dbReference type="Rhea" id="RHEA:17989"/>
        <dbReference type="Rhea" id="RHEA-COMP:9863"/>
        <dbReference type="Rhea" id="RHEA-COMP:11604"/>
        <dbReference type="ChEBI" id="CHEBI:15378"/>
        <dbReference type="ChEBI" id="CHEBI:29999"/>
        <dbReference type="ChEBI" id="CHEBI:30616"/>
        <dbReference type="ChEBI" id="CHEBI:83421"/>
        <dbReference type="ChEBI" id="CHEBI:456216"/>
        <dbReference type="EC" id="2.7.11.1"/>
    </reaction>
</comment>
<feature type="compositionally biased region" description="Basic and acidic residues" evidence="10">
    <location>
        <begin position="1305"/>
        <end position="1323"/>
    </location>
</feature>
<dbReference type="Proteomes" id="UP001175353">
    <property type="component" value="Unassembled WGS sequence"/>
</dbReference>
<dbReference type="Gene3D" id="1.10.510.10">
    <property type="entry name" value="Transferase(Phosphotransferase) domain 1"/>
    <property type="match status" value="1"/>
</dbReference>
<feature type="compositionally biased region" description="Basic and acidic residues" evidence="10">
    <location>
        <begin position="925"/>
        <end position="935"/>
    </location>
</feature>
<feature type="domain" description="Protein kinase" evidence="11">
    <location>
        <begin position="271"/>
        <end position="803"/>
    </location>
</feature>
<dbReference type="EC" id="2.7.11.1" evidence="1"/>
<feature type="compositionally biased region" description="Low complexity" evidence="10">
    <location>
        <begin position="1272"/>
        <end position="1289"/>
    </location>
</feature>